<dbReference type="EMBL" id="CP010802">
    <property type="protein sequence ID" value="ALC15554.1"/>
    <property type="molecule type" value="Genomic_DNA"/>
</dbReference>
<evidence type="ECO:0000313" key="3">
    <source>
        <dbReference type="Proteomes" id="UP000057158"/>
    </source>
</evidence>
<accession>A0A0M4CV57</accession>
<sequence>MSRNSVMMAVCFCAGMIGALANSLALWLAGDLGITALAGVALAPDLTPAWLYPRLVWGGLWGLLYFLTVGGRNARCHWVRKGLWISLLPTLVQLLLVFPRQTPYGLLGLGLGALTPLFVFLFNCVWGFFTGLFARLLWGRG</sequence>
<evidence type="ECO:0000256" key="1">
    <source>
        <dbReference type="SAM" id="Phobius"/>
    </source>
</evidence>
<reference evidence="2 3" key="1">
    <citation type="submission" date="2015-07" db="EMBL/GenBank/DDBJ databases">
        <title>Isolation and Genomic Characterization of a Novel Halophilic Metal-Reducing Deltaproteobacterium from the Deep Subsurface.</title>
        <authorList>
            <person name="Badalamenti J.P."/>
            <person name="Summers Z.M."/>
            <person name="Gralnick J.A."/>
            <person name="Bond D.R."/>
        </authorList>
    </citation>
    <scope>NUCLEOTIDE SEQUENCE [LARGE SCALE GENOMIC DNA]</scope>
    <source>
        <strain evidence="2 3">WTL</strain>
    </source>
</reference>
<dbReference type="STRING" id="1603606.DSOUD_0767"/>
<dbReference type="Proteomes" id="UP000057158">
    <property type="component" value="Chromosome"/>
</dbReference>
<proteinExistence type="predicted"/>
<dbReference type="PATRIC" id="fig|1603606.3.peg.837"/>
<gene>
    <name evidence="2" type="ORF">DSOUD_0767</name>
</gene>
<feature type="transmembrane region" description="Helical" evidence="1">
    <location>
        <begin position="118"/>
        <end position="138"/>
    </location>
</feature>
<dbReference type="RefSeq" id="WP_053549747.1">
    <property type="nucleotide sequence ID" value="NZ_CP010802.1"/>
</dbReference>
<name>A0A0M4CV57_9BACT</name>
<keyword evidence="1" id="KW-1133">Transmembrane helix</keyword>
<feature type="transmembrane region" description="Helical" evidence="1">
    <location>
        <begin position="82"/>
        <end position="98"/>
    </location>
</feature>
<keyword evidence="1" id="KW-0472">Membrane</keyword>
<dbReference type="KEGG" id="des:DSOUD_0767"/>
<organism evidence="2 3">
    <name type="scientific">Desulfuromonas soudanensis</name>
    <dbReference type="NCBI Taxonomy" id="1603606"/>
    <lineage>
        <taxon>Bacteria</taxon>
        <taxon>Pseudomonadati</taxon>
        <taxon>Thermodesulfobacteriota</taxon>
        <taxon>Desulfuromonadia</taxon>
        <taxon>Desulfuromonadales</taxon>
        <taxon>Desulfuromonadaceae</taxon>
        <taxon>Desulfuromonas</taxon>
    </lineage>
</organism>
<dbReference type="OrthoDB" id="458509at2"/>
<keyword evidence="1" id="KW-0812">Transmembrane</keyword>
<dbReference type="AlphaFoldDB" id="A0A0M4CV57"/>
<keyword evidence="3" id="KW-1185">Reference proteome</keyword>
<evidence type="ECO:0000313" key="2">
    <source>
        <dbReference type="EMBL" id="ALC15554.1"/>
    </source>
</evidence>
<protein>
    <submittedName>
        <fullName evidence="2">Uncharacterized protein</fullName>
    </submittedName>
</protein>
<feature type="transmembrane region" description="Helical" evidence="1">
    <location>
        <begin position="49"/>
        <end position="70"/>
    </location>
</feature>